<name>A0AAV6N7J0_9ROSI</name>
<evidence type="ECO:0000313" key="2">
    <source>
        <dbReference type="Proteomes" id="UP000685013"/>
    </source>
</evidence>
<comment type="caution">
    <text evidence="1">The sequence shown here is derived from an EMBL/GenBank/DDBJ whole genome shotgun (WGS) entry which is preliminary data.</text>
</comment>
<proteinExistence type="predicted"/>
<dbReference type="EMBL" id="JAGKQH010000009">
    <property type="protein sequence ID" value="KAG6592206.1"/>
    <property type="molecule type" value="Genomic_DNA"/>
</dbReference>
<accession>A0AAV6N7J0</accession>
<dbReference type="AlphaFoldDB" id="A0AAV6N7J0"/>
<keyword evidence="2" id="KW-1185">Reference proteome</keyword>
<evidence type="ECO:0000313" key="1">
    <source>
        <dbReference type="EMBL" id="KAG6592206.1"/>
    </source>
</evidence>
<feature type="non-terminal residue" evidence="1">
    <location>
        <position position="1"/>
    </location>
</feature>
<dbReference type="Proteomes" id="UP000685013">
    <property type="component" value="Chromosome 9"/>
</dbReference>
<protein>
    <submittedName>
        <fullName evidence="1">Uncharacterized protein</fullName>
    </submittedName>
</protein>
<sequence length="69" mass="8259">MIQNIVCHWTRNRFLEDWFYCCYENCKYGVVNLGASQELELEKSIANSWLIEIGCGFGMLNYDIWILDW</sequence>
<gene>
    <name evidence="1" type="ORF">SDJN03_14552</name>
</gene>
<reference evidence="1 2" key="1">
    <citation type="journal article" date="2021" name="Hortic Res">
        <title>The domestication of Cucurbita argyrosperma as revealed by the genome of its wild relative.</title>
        <authorList>
            <person name="Barrera-Redondo J."/>
            <person name="Sanchez-de la Vega G."/>
            <person name="Aguirre-Liguori J.A."/>
            <person name="Castellanos-Morales G."/>
            <person name="Gutierrez-Guerrero Y.T."/>
            <person name="Aguirre-Dugua X."/>
            <person name="Aguirre-Planter E."/>
            <person name="Tenaillon M.I."/>
            <person name="Lira-Saade R."/>
            <person name="Eguiarte L.E."/>
        </authorList>
    </citation>
    <scope>NUCLEOTIDE SEQUENCE [LARGE SCALE GENOMIC DNA]</scope>
    <source>
        <strain evidence="1">JBR-2021</strain>
    </source>
</reference>
<organism evidence="1 2">
    <name type="scientific">Cucurbita argyrosperma subsp. sororia</name>
    <dbReference type="NCBI Taxonomy" id="37648"/>
    <lineage>
        <taxon>Eukaryota</taxon>
        <taxon>Viridiplantae</taxon>
        <taxon>Streptophyta</taxon>
        <taxon>Embryophyta</taxon>
        <taxon>Tracheophyta</taxon>
        <taxon>Spermatophyta</taxon>
        <taxon>Magnoliopsida</taxon>
        <taxon>eudicotyledons</taxon>
        <taxon>Gunneridae</taxon>
        <taxon>Pentapetalae</taxon>
        <taxon>rosids</taxon>
        <taxon>fabids</taxon>
        <taxon>Cucurbitales</taxon>
        <taxon>Cucurbitaceae</taxon>
        <taxon>Cucurbiteae</taxon>
        <taxon>Cucurbita</taxon>
    </lineage>
</organism>